<sequence>MQWSGVSAPFAPSLPVMAVADAQMFRDGGVRGFLRDAGLMVLGDWIVDGRLLDIPDALSDCDGTPLQHFCALRVRALLRDRFLEASGAPSEFRALEVLCSARSPSKLITKLYNAMQEQGGGLVVSSRTAWERDVGGPIPEAMWRSCCAHMRALSLNYRLRLQHFKFLHRLYYTPKKLHSMGLLVDTCCARCGARDAGFFHLAWECAEVYKFWEEIRRSIVEMIEVEVPLSPKIALLGYMDEVQGPHRRLVGLLMLLAKRRVAMCWGRGRAPRRSDWLRDAAFCHDQLLVFWELMPEGSRPKDIWAPLNEYLATQTEGAV</sequence>
<organism evidence="1 2">
    <name type="scientific">Pleurodeles waltl</name>
    <name type="common">Iberian ribbed newt</name>
    <dbReference type="NCBI Taxonomy" id="8319"/>
    <lineage>
        <taxon>Eukaryota</taxon>
        <taxon>Metazoa</taxon>
        <taxon>Chordata</taxon>
        <taxon>Craniata</taxon>
        <taxon>Vertebrata</taxon>
        <taxon>Euteleostomi</taxon>
        <taxon>Amphibia</taxon>
        <taxon>Batrachia</taxon>
        <taxon>Caudata</taxon>
        <taxon>Salamandroidea</taxon>
        <taxon>Salamandridae</taxon>
        <taxon>Pleurodelinae</taxon>
        <taxon>Pleurodeles</taxon>
    </lineage>
</organism>
<proteinExistence type="predicted"/>
<dbReference type="AlphaFoldDB" id="A0AAV7NGQ8"/>
<evidence type="ECO:0000313" key="1">
    <source>
        <dbReference type="EMBL" id="KAJ1115328.1"/>
    </source>
</evidence>
<name>A0AAV7NGQ8_PLEWA</name>
<gene>
    <name evidence="1" type="ORF">NDU88_003553</name>
</gene>
<dbReference type="EMBL" id="JANPWB010000012">
    <property type="protein sequence ID" value="KAJ1115328.1"/>
    <property type="molecule type" value="Genomic_DNA"/>
</dbReference>
<evidence type="ECO:0000313" key="2">
    <source>
        <dbReference type="Proteomes" id="UP001066276"/>
    </source>
</evidence>
<dbReference type="Proteomes" id="UP001066276">
    <property type="component" value="Chromosome 8"/>
</dbReference>
<comment type="caution">
    <text evidence="1">The sequence shown here is derived from an EMBL/GenBank/DDBJ whole genome shotgun (WGS) entry which is preliminary data.</text>
</comment>
<reference evidence="1" key="1">
    <citation type="journal article" date="2022" name="bioRxiv">
        <title>Sequencing and chromosome-scale assembly of the giantPleurodeles waltlgenome.</title>
        <authorList>
            <person name="Brown T."/>
            <person name="Elewa A."/>
            <person name="Iarovenko S."/>
            <person name="Subramanian E."/>
            <person name="Araus A.J."/>
            <person name="Petzold A."/>
            <person name="Susuki M."/>
            <person name="Suzuki K.-i.T."/>
            <person name="Hayashi T."/>
            <person name="Toyoda A."/>
            <person name="Oliveira C."/>
            <person name="Osipova E."/>
            <person name="Leigh N.D."/>
            <person name="Simon A."/>
            <person name="Yun M.H."/>
        </authorList>
    </citation>
    <scope>NUCLEOTIDE SEQUENCE</scope>
    <source>
        <strain evidence="1">20211129_DDA</strain>
        <tissue evidence="1">Liver</tissue>
    </source>
</reference>
<evidence type="ECO:0008006" key="3">
    <source>
        <dbReference type="Google" id="ProtNLM"/>
    </source>
</evidence>
<keyword evidence="2" id="KW-1185">Reference proteome</keyword>
<protein>
    <recommendedName>
        <fullName evidence="3">Reverse transcriptase zinc-binding domain-containing protein</fullName>
    </recommendedName>
</protein>
<accession>A0AAV7NGQ8</accession>